<organism evidence="4 5">
    <name type="scientific">Pisum sativum</name>
    <name type="common">Garden pea</name>
    <name type="synonym">Lathyrus oleraceus</name>
    <dbReference type="NCBI Taxonomy" id="3888"/>
    <lineage>
        <taxon>Eukaryota</taxon>
        <taxon>Viridiplantae</taxon>
        <taxon>Streptophyta</taxon>
        <taxon>Embryophyta</taxon>
        <taxon>Tracheophyta</taxon>
        <taxon>Spermatophyta</taxon>
        <taxon>Magnoliopsida</taxon>
        <taxon>eudicotyledons</taxon>
        <taxon>Gunneridae</taxon>
        <taxon>Pentapetalae</taxon>
        <taxon>rosids</taxon>
        <taxon>fabids</taxon>
        <taxon>Fabales</taxon>
        <taxon>Fabaceae</taxon>
        <taxon>Papilionoideae</taxon>
        <taxon>50 kb inversion clade</taxon>
        <taxon>NPAAA clade</taxon>
        <taxon>Hologalegina</taxon>
        <taxon>IRL clade</taxon>
        <taxon>Fabeae</taxon>
        <taxon>Lathyrus</taxon>
    </lineage>
</organism>
<name>A0A9D4W5V2_PEA</name>
<gene>
    <name evidence="4" type="ORF">KIW84_061448</name>
</gene>
<dbReference type="SUPFAM" id="SSF52540">
    <property type="entry name" value="P-loop containing nucleoside triphosphate hydrolases"/>
    <property type="match status" value="1"/>
</dbReference>
<evidence type="ECO:0000256" key="2">
    <source>
        <dbReference type="ARBA" id="ARBA00023134"/>
    </source>
</evidence>
<reference evidence="4 5" key="1">
    <citation type="journal article" date="2022" name="Nat. Genet.">
        <title>Improved pea reference genome and pan-genome highlight genomic features and evolutionary characteristics.</title>
        <authorList>
            <person name="Yang T."/>
            <person name="Liu R."/>
            <person name="Luo Y."/>
            <person name="Hu S."/>
            <person name="Wang D."/>
            <person name="Wang C."/>
            <person name="Pandey M.K."/>
            <person name="Ge S."/>
            <person name="Xu Q."/>
            <person name="Li N."/>
            <person name="Li G."/>
            <person name="Huang Y."/>
            <person name="Saxena R.K."/>
            <person name="Ji Y."/>
            <person name="Li M."/>
            <person name="Yan X."/>
            <person name="He Y."/>
            <person name="Liu Y."/>
            <person name="Wang X."/>
            <person name="Xiang C."/>
            <person name="Varshney R.K."/>
            <person name="Ding H."/>
            <person name="Gao S."/>
            <person name="Zong X."/>
        </authorList>
    </citation>
    <scope>NUCLEOTIDE SEQUENCE [LARGE SCALE GENOMIC DNA]</scope>
    <source>
        <strain evidence="4 5">cv. Zhongwan 6</strain>
    </source>
</reference>
<comment type="caution">
    <text evidence="4">The sequence shown here is derived from an EMBL/GenBank/DDBJ whole genome shotgun (WGS) entry which is preliminary data.</text>
</comment>
<dbReference type="InterPro" id="IPR027417">
    <property type="entry name" value="P-loop_NTPase"/>
</dbReference>
<dbReference type="GO" id="GO:0006614">
    <property type="term" value="P:SRP-dependent cotranslational protein targeting to membrane"/>
    <property type="evidence" value="ECO:0007669"/>
    <property type="project" value="InterPro"/>
</dbReference>
<dbReference type="EMBL" id="JAMSHJ010000006">
    <property type="protein sequence ID" value="KAI5394831.1"/>
    <property type="molecule type" value="Genomic_DNA"/>
</dbReference>
<feature type="domain" description="SRP54-type proteins GTP-binding" evidence="3">
    <location>
        <begin position="141"/>
        <end position="193"/>
    </location>
</feature>
<dbReference type="Gene3D" id="3.40.50.300">
    <property type="entry name" value="P-loop containing nucleotide triphosphate hydrolases"/>
    <property type="match status" value="1"/>
</dbReference>
<dbReference type="Pfam" id="PF01803">
    <property type="entry name" value="LIM_bind"/>
    <property type="match status" value="1"/>
</dbReference>
<proteinExistence type="predicted"/>
<accession>A0A9D4W5V2</accession>
<sequence>MLIPQVSQLEAVAQKYQACTQNAAPNLSIPELQNNCNLFVASARQLAKALEVPLVNDLGYTKRYVRCLQISKVDFHPDCLKEPLYLTTEDVLKYEQAYKEGYTVALRGLEFRYPGIAAIADTLALMFGQPSVDANLYLTPPNSQAVAKQKKGAIQEASRNGSDVVLVDTAGHMQDNEPLMRALSKLIYLNNLHTEFLLGTWVPALNIFESSLRRRNCAEAR</sequence>
<keyword evidence="5" id="KW-1185">Reference proteome</keyword>
<dbReference type="Gramene" id="Psat06G0144800-T1">
    <property type="protein sequence ID" value="KAI5394831.1"/>
    <property type="gene ID" value="KIW84_061448"/>
</dbReference>
<protein>
    <recommendedName>
        <fullName evidence="3">SRP54-type proteins GTP-binding domain-containing protein</fullName>
    </recommendedName>
</protein>
<evidence type="ECO:0000256" key="1">
    <source>
        <dbReference type="ARBA" id="ARBA00022741"/>
    </source>
</evidence>
<evidence type="ECO:0000313" key="4">
    <source>
        <dbReference type="EMBL" id="KAI5394831.1"/>
    </source>
</evidence>
<dbReference type="InterPro" id="IPR029005">
    <property type="entry name" value="LIM-bd/SEUSS"/>
</dbReference>
<dbReference type="PANTHER" id="PTHR10378">
    <property type="entry name" value="LIM DOMAIN-BINDING PROTEIN"/>
    <property type="match status" value="1"/>
</dbReference>
<dbReference type="Pfam" id="PF00448">
    <property type="entry name" value="SRP54"/>
    <property type="match status" value="1"/>
</dbReference>
<keyword evidence="1" id="KW-0547">Nucleotide-binding</keyword>
<dbReference type="Proteomes" id="UP001058974">
    <property type="component" value="Chromosome 6"/>
</dbReference>
<dbReference type="GO" id="GO:0005525">
    <property type="term" value="F:GTP binding"/>
    <property type="evidence" value="ECO:0007669"/>
    <property type="project" value="UniProtKB-KW"/>
</dbReference>
<dbReference type="AlphaFoldDB" id="A0A9D4W5V2"/>
<evidence type="ECO:0000313" key="5">
    <source>
        <dbReference type="Proteomes" id="UP001058974"/>
    </source>
</evidence>
<dbReference type="InterPro" id="IPR000897">
    <property type="entry name" value="SRP54_GTPase_dom"/>
</dbReference>
<keyword evidence="2" id="KW-0342">GTP-binding</keyword>
<evidence type="ECO:0000259" key="3">
    <source>
        <dbReference type="Pfam" id="PF00448"/>
    </source>
</evidence>